<keyword evidence="2" id="KW-1185">Reference proteome</keyword>
<dbReference type="GeneID" id="20672589"/>
<dbReference type="RefSeq" id="XP_009541948.1">
    <property type="nucleotide sequence ID" value="XM_009543653.1"/>
</dbReference>
<dbReference type="AlphaFoldDB" id="W4KJ05"/>
<dbReference type="EMBL" id="KI925455">
    <property type="protein sequence ID" value="ETW85056.1"/>
    <property type="molecule type" value="Genomic_DNA"/>
</dbReference>
<reference evidence="1 2" key="1">
    <citation type="journal article" date="2012" name="New Phytol.">
        <title>Insight into trade-off between wood decay and parasitism from the genome of a fungal forest pathogen.</title>
        <authorList>
            <person name="Olson A."/>
            <person name="Aerts A."/>
            <person name="Asiegbu F."/>
            <person name="Belbahri L."/>
            <person name="Bouzid O."/>
            <person name="Broberg A."/>
            <person name="Canback B."/>
            <person name="Coutinho P.M."/>
            <person name="Cullen D."/>
            <person name="Dalman K."/>
            <person name="Deflorio G."/>
            <person name="van Diepen L.T."/>
            <person name="Dunand C."/>
            <person name="Duplessis S."/>
            <person name="Durling M."/>
            <person name="Gonthier P."/>
            <person name="Grimwood J."/>
            <person name="Fossdal C.G."/>
            <person name="Hansson D."/>
            <person name="Henrissat B."/>
            <person name="Hietala A."/>
            <person name="Himmelstrand K."/>
            <person name="Hoffmeister D."/>
            <person name="Hogberg N."/>
            <person name="James T.Y."/>
            <person name="Karlsson M."/>
            <person name="Kohler A."/>
            <person name="Kues U."/>
            <person name="Lee Y.H."/>
            <person name="Lin Y.C."/>
            <person name="Lind M."/>
            <person name="Lindquist E."/>
            <person name="Lombard V."/>
            <person name="Lucas S."/>
            <person name="Lunden K."/>
            <person name="Morin E."/>
            <person name="Murat C."/>
            <person name="Park J."/>
            <person name="Raffaello T."/>
            <person name="Rouze P."/>
            <person name="Salamov A."/>
            <person name="Schmutz J."/>
            <person name="Solheim H."/>
            <person name="Stahlberg J."/>
            <person name="Velez H."/>
            <person name="de Vries R.P."/>
            <person name="Wiebenga A."/>
            <person name="Woodward S."/>
            <person name="Yakovlev I."/>
            <person name="Garbelotto M."/>
            <person name="Martin F."/>
            <person name="Grigoriev I.V."/>
            <person name="Stenlid J."/>
        </authorList>
    </citation>
    <scope>NUCLEOTIDE SEQUENCE [LARGE SCALE GENOMIC DNA]</scope>
    <source>
        <strain evidence="1 2">TC 32-1</strain>
    </source>
</reference>
<dbReference type="HOGENOM" id="CLU_2886062_0_0_1"/>
<gene>
    <name evidence="1" type="ORF">HETIRDRAFT_407338</name>
</gene>
<protein>
    <submittedName>
        <fullName evidence="1">Uncharacterized protein</fullName>
    </submittedName>
</protein>
<name>W4KJ05_HETIT</name>
<sequence length="63" mass="7382">MPRTSPYTALPTGLLDTSDWLWRSPRKFRSDVLIGKILGCDYFFSGWAHRHRGNAHRRTHDVQ</sequence>
<evidence type="ECO:0000313" key="1">
    <source>
        <dbReference type="EMBL" id="ETW85056.1"/>
    </source>
</evidence>
<organism evidence="1 2">
    <name type="scientific">Heterobasidion irregulare (strain TC 32-1)</name>
    <dbReference type="NCBI Taxonomy" id="747525"/>
    <lineage>
        <taxon>Eukaryota</taxon>
        <taxon>Fungi</taxon>
        <taxon>Dikarya</taxon>
        <taxon>Basidiomycota</taxon>
        <taxon>Agaricomycotina</taxon>
        <taxon>Agaricomycetes</taxon>
        <taxon>Russulales</taxon>
        <taxon>Bondarzewiaceae</taxon>
        <taxon>Heterobasidion</taxon>
        <taxon>Heterobasidion annosum species complex</taxon>
    </lineage>
</organism>
<dbReference type="InParanoid" id="W4KJ05"/>
<proteinExistence type="predicted"/>
<evidence type="ECO:0000313" key="2">
    <source>
        <dbReference type="Proteomes" id="UP000030671"/>
    </source>
</evidence>
<dbReference type="KEGG" id="hir:HETIRDRAFT_407338"/>
<dbReference type="Proteomes" id="UP000030671">
    <property type="component" value="Unassembled WGS sequence"/>
</dbReference>
<accession>W4KJ05</accession>